<dbReference type="KEGG" id="der:6549757"/>
<sequence>MSDCCQPFEHPVDLVLSVFPYWANRPVLFQFFGEHTHLNFCFTKVYTIFDHVESNNQFSGAMVKKTKTLQLLRMARSVFTIIYNDHFCWTFIKSYTLFSLAIPLAKYFDGFQVLPNGGVV</sequence>
<dbReference type="Proteomes" id="UP000008711">
    <property type="component" value="Unassembled WGS sequence"/>
</dbReference>
<name>B3NY25_DROER</name>
<dbReference type="HOGENOM" id="CLU_211164_0_0_1"/>
<accession>B3NY25</accession>
<evidence type="ECO:0000313" key="2">
    <source>
        <dbReference type="Proteomes" id="UP000008711"/>
    </source>
</evidence>
<keyword evidence="2" id="KW-1185">Reference proteome</keyword>
<gene>
    <name evidence="1" type="primary">Dere\GG19689</name>
    <name evidence="1" type="synonym">dere_GLEANR_4410</name>
    <name evidence="1" type="synonym">GG19689</name>
    <name evidence="1" type="ORF">Dere_GG19689</name>
</gene>
<dbReference type="EMBL" id="CH954180">
    <property type="protein sequence ID" value="EDV47546.2"/>
    <property type="molecule type" value="Genomic_DNA"/>
</dbReference>
<organism evidence="1 2">
    <name type="scientific">Drosophila erecta</name>
    <name type="common">Fruit fly</name>
    <dbReference type="NCBI Taxonomy" id="7220"/>
    <lineage>
        <taxon>Eukaryota</taxon>
        <taxon>Metazoa</taxon>
        <taxon>Ecdysozoa</taxon>
        <taxon>Arthropoda</taxon>
        <taxon>Hexapoda</taxon>
        <taxon>Insecta</taxon>
        <taxon>Pterygota</taxon>
        <taxon>Neoptera</taxon>
        <taxon>Endopterygota</taxon>
        <taxon>Diptera</taxon>
        <taxon>Brachycera</taxon>
        <taxon>Muscomorpha</taxon>
        <taxon>Ephydroidea</taxon>
        <taxon>Drosophilidae</taxon>
        <taxon>Drosophila</taxon>
        <taxon>Sophophora</taxon>
    </lineage>
</organism>
<dbReference type="OrthoDB" id="7843221at2759"/>
<proteinExistence type="predicted"/>
<evidence type="ECO:0000313" key="1">
    <source>
        <dbReference type="EMBL" id="EDV47546.2"/>
    </source>
</evidence>
<reference evidence="1 2" key="2">
    <citation type="journal article" date="2008" name="Bioinformatics">
        <title>Assembly reconciliation.</title>
        <authorList>
            <person name="Zimin A.V."/>
            <person name="Smith D.R."/>
            <person name="Sutton G."/>
            <person name="Yorke J.A."/>
        </authorList>
    </citation>
    <scope>NUCLEOTIDE SEQUENCE [LARGE SCALE GENOMIC DNA]</scope>
    <source>
        <strain evidence="1 2">TSC#14021-0224.01</strain>
    </source>
</reference>
<reference evidence="1 2" key="1">
    <citation type="journal article" date="2007" name="Nature">
        <title>Evolution of genes and genomes on the Drosophila phylogeny.</title>
        <authorList>
            <consortium name="Drosophila 12 Genomes Consortium"/>
            <person name="Clark A.G."/>
            <person name="Eisen M.B."/>
            <person name="Smith D.R."/>
            <person name="Bergman C.M."/>
            <person name="Oliver B."/>
            <person name="Markow T.A."/>
            <person name="Kaufman T.C."/>
            <person name="Kellis M."/>
            <person name="Gelbart W."/>
            <person name="Iyer V.N."/>
            <person name="Pollard D.A."/>
            <person name="Sackton T.B."/>
            <person name="Larracuente A.M."/>
            <person name="Singh N.D."/>
            <person name="Abad J.P."/>
            <person name="Abt D.N."/>
            <person name="Adryan B."/>
            <person name="Aguade M."/>
            <person name="Akashi H."/>
            <person name="Anderson W.W."/>
            <person name="Aquadro C.F."/>
            <person name="Ardell D.H."/>
            <person name="Arguello R."/>
            <person name="Artieri C.G."/>
            <person name="Barbash D.A."/>
            <person name="Barker D."/>
            <person name="Barsanti P."/>
            <person name="Batterham P."/>
            <person name="Batzoglou S."/>
            <person name="Begun D."/>
            <person name="Bhutkar A."/>
            <person name="Blanco E."/>
            <person name="Bosak S.A."/>
            <person name="Bradley R.K."/>
            <person name="Brand A.D."/>
            <person name="Brent M.R."/>
            <person name="Brooks A.N."/>
            <person name="Brown R.H."/>
            <person name="Butlin R.K."/>
            <person name="Caggese C."/>
            <person name="Calvi B.R."/>
            <person name="Bernardo de Carvalho A."/>
            <person name="Caspi A."/>
            <person name="Castrezana S."/>
            <person name="Celniker S.E."/>
            <person name="Chang J.L."/>
            <person name="Chapple C."/>
            <person name="Chatterji S."/>
            <person name="Chinwalla A."/>
            <person name="Civetta A."/>
            <person name="Clifton S.W."/>
            <person name="Comeron J.M."/>
            <person name="Costello J.C."/>
            <person name="Coyne J.A."/>
            <person name="Daub J."/>
            <person name="David R.G."/>
            <person name="Delcher A.L."/>
            <person name="Delehaunty K."/>
            <person name="Do C.B."/>
            <person name="Ebling H."/>
            <person name="Edwards K."/>
            <person name="Eickbush T."/>
            <person name="Evans J.D."/>
            <person name="Filipski A."/>
            <person name="Findeiss S."/>
            <person name="Freyhult E."/>
            <person name="Fulton L."/>
            <person name="Fulton R."/>
            <person name="Garcia A.C."/>
            <person name="Gardiner A."/>
            <person name="Garfield D.A."/>
            <person name="Garvin B.E."/>
            <person name="Gibson G."/>
            <person name="Gilbert D."/>
            <person name="Gnerre S."/>
            <person name="Godfrey J."/>
            <person name="Good R."/>
            <person name="Gotea V."/>
            <person name="Gravely B."/>
            <person name="Greenberg A.J."/>
            <person name="Griffiths-Jones S."/>
            <person name="Gross S."/>
            <person name="Guigo R."/>
            <person name="Gustafson E.A."/>
            <person name="Haerty W."/>
            <person name="Hahn M.W."/>
            <person name="Halligan D.L."/>
            <person name="Halpern A.L."/>
            <person name="Halter G.M."/>
            <person name="Han M.V."/>
            <person name="Heger A."/>
            <person name="Hillier L."/>
            <person name="Hinrichs A.S."/>
            <person name="Holmes I."/>
            <person name="Hoskins R.A."/>
            <person name="Hubisz M.J."/>
            <person name="Hultmark D."/>
            <person name="Huntley M.A."/>
            <person name="Jaffe D.B."/>
            <person name="Jagadeeshan S."/>
            <person name="Jeck W.R."/>
            <person name="Johnson J."/>
            <person name="Jones C.D."/>
            <person name="Jordan W.C."/>
            <person name="Karpen G.H."/>
            <person name="Kataoka E."/>
            <person name="Keightley P.D."/>
            <person name="Kheradpour P."/>
            <person name="Kirkness E.F."/>
            <person name="Koerich L.B."/>
            <person name="Kristiansen K."/>
            <person name="Kudrna D."/>
            <person name="Kulathinal R.J."/>
            <person name="Kumar S."/>
            <person name="Kwok R."/>
            <person name="Lander E."/>
            <person name="Langley C.H."/>
            <person name="Lapoint R."/>
            <person name="Lazzaro B.P."/>
            <person name="Lee S.J."/>
            <person name="Levesque L."/>
            <person name="Li R."/>
            <person name="Lin C.F."/>
            <person name="Lin M.F."/>
            <person name="Lindblad-Toh K."/>
            <person name="Llopart A."/>
            <person name="Long M."/>
            <person name="Low L."/>
            <person name="Lozovsky E."/>
            <person name="Lu J."/>
            <person name="Luo M."/>
            <person name="Machado C.A."/>
            <person name="Makalowski W."/>
            <person name="Marzo M."/>
            <person name="Matsuda M."/>
            <person name="Matzkin L."/>
            <person name="McAllister B."/>
            <person name="McBride C.S."/>
            <person name="McKernan B."/>
            <person name="McKernan K."/>
            <person name="Mendez-Lago M."/>
            <person name="Minx P."/>
            <person name="Mollenhauer M.U."/>
            <person name="Montooth K."/>
            <person name="Mount S.M."/>
            <person name="Mu X."/>
            <person name="Myers E."/>
            <person name="Negre B."/>
            <person name="Newfeld S."/>
            <person name="Nielsen R."/>
            <person name="Noor M.A."/>
            <person name="O'Grady P."/>
            <person name="Pachter L."/>
            <person name="Papaceit M."/>
            <person name="Parisi M.J."/>
            <person name="Parisi M."/>
            <person name="Parts L."/>
            <person name="Pedersen J.S."/>
            <person name="Pesole G."/>
            <person name="Phillippy A.M."/>
            <person name="Ponting C.P."/>
            <person name="Pop M."/>
            <person name="Porcelli D."/>
            <person name="Powell J.R."/>
            <person name="Prohaska S."/>
            <person name="Pruitt K."/>
            <person name="Puig M."/>
            <person name="Quesneville H."/>
            <person name="Ram K.R."/>
            <person name="Rand D."/>
            <person name="Rasmussen M.D."/>
            <person name="Reed L.K."/>
            <person name="Reenan R."/>
            <person name="Reily A."/>
            <person name="Remington K.A."/>
            <person name="Rieger T.T."/>
            <person name="Ritchie M.G."/>
            <person name="Robin C."/>
            <person name="Rogers Y.H."/>
            <person name="Rohde C."/>
            <person name="Rozas J."/>
            <person name="Rubenfield M.J."/>
            <person name="Ruiz A."/>
            <person name="Russo S."/>
            <person name="Salzberg S.L."/>
            <person name="Sanchez-Gracia A."/>
            <person name="Saranga D.J."/>
            <person name="Sato H."/>
            <person name="Schaeffer S.W."/>
            <person name="Schatz M.C."/>
            <person name="Schlenke T."/>
            <person name="Schwartz R."/>
            <person name="Segarra C."/>
            <person name="Singh R.S."/>
            <person name="Sirot L."/>
            <person name="Sirota M."/>
            <person name="Sisneros N.B."/>
            <person name="Smith C.D."/>
            <person name="Smith T.F."/>
            <person name="Spieth J."/>
            <person name="Stage D.E."/>
            <person name="Stark A."/>
            <person name="Stephan W."/>
            <person name="Strausberg R.L."/>
            <person name="Strempel S."/>
            <person name="Sturgill D."/>
            <person name="Sutton G."/>
            <person name="Sutton G.G."/>
            <person name="Tao W."/>
            <person name="Teichmann S."/>
            <person name="Tobari Y.N."/>
            <person name="Tomimura Y."/>
            <person name="Tsolas J.M."/>
            <person name="Valente V.L."/>
            <person name="Venter E."/>
            <person name="Venter J.C."/>
            <person name="Vicario S."/>
            <person name="Vieira F.G."/>
            <person name="Vilella A.J."/>
            <person name="Villasante A."/>
            <person name="Walenz B."/>
            <person name="Wang J."/>
            <person name="Wasserman M."/>
            <person name="Watts T."/>
            <person name="Wilson D."/>
            <person name="Wilson R.K."/>
            <person name="Wing R.A."/>
            <person name="Wolfner M.F."/>
            <person name="Wong A."/>
            <person name="Wong G.K."/>
            <person name="Wu C.I."/>
            <person name="Wu G."/>
            <person name="Yamamoto D."/>
            <person name="Yang H.P."/>
            <person name="Yang S.P."/>
            <person name="Yorke J.A."/>
            <person name="Yoshida K."/>
            <person name="Zdobnov E."/>
            <person name="Zhang P."/>
            <person name="Zhang Y."/>
            <person name="Zimin A.V."/>
            <person name="Baldwin J."/>
            <person name="Abdouelleil A."/>
            <person name="Abdulkadir J."/>
            <person name="Abebe A."/>
            <person name="Abera B."/>
            <person name="Abreu J."/>
            <person name="Acer S.C."/>
            <person name="Aftuck L."/>
            <person name="Alexander A."/>
            <person name="An P."/>
            <person name="Anderson E."/>
            <person name="Anderson S."/>
            <person name="Arachi H."/>
            <person name="Azer M."/>
            <person name="Bachantsang P."/>
            <person name="Barry A."/>
            <person name="Bayul T."/>
            <person name="Berlin A."/>
            <person name="Bessette D."/>
            <person name="Bloom T."/>
            <person name="Blye J."/>
            <person name="Boguslavskiy L."/>
            <person name="Bonnet C."/>
            <person name="Boukhgalter B."/>
            <person name="Bourzgui I."/>
            <person name="Brown A."/>
            <person name="Cahill P."/>
            <person name="Channer S."/>
            <person name="Cheshatsang Y."/>
            <person name="Chuda L."/>
            <person name="Citroen M."/>
            <person name="Collymore A."/>
            <person name="Cooke P."/>
            <person name="Costello M."/>
            <person name="D'Aco K."/>
            <person name="Daza R."/>
            <person name="De Haan G."/>
            <person name="DeGray S."/>
            <person name="DeMaso C."/>
            <person name="Dhargay N."/>
            <person name="Dooley K."/>
            <person name="Dooley E."/>
            <person name="Doricent M."/>
            <person name="Dorje P."/>
            <person name="Dorjee K."/>
            <person name="Dupes A."/>
            <person name="Elong R."/>
            <person name="Falk J."/>
            <person name="Farina A."/>
            <person name="Faro S."/>
            <person name="Ferguson D."/>
            <person name="Fisher S."/>
            <person name="Foley C.D."/>
            <person name="Franke A."/>
            <person name="Friedrich D."/>
            <person name="Gadbois L."/>
            <person name="Gearin G."/>
            <person name="Gearin C.R."/>
            <person name="Giannoukos G."/>
            <person name="Goode T."/>
            <person name="Graham J."/>
            <person name="Grandbois E."/>
            <person name="Grewal S."/>
            <person name="Gyaltsen K."/>
            <person name="Hafez N."/>
            <person name="Hagos B."/>
            <person name="Hall J."/>
            <person name="Henson C."/>
            <person name="Hollinger A."/>
            <person name="Honan T."/>
            <person name="Huard M.D."/>
            <person name="Hughes L."/>
            <person name="Hurhula B."/>
            <person name="Husby M.E."/>
            <person name="Kamat A."/>
            <person name="Kanga B."/>
            <person name="Kashin S."/>
            <person name="Khazanovich D."/>
            <person name="Kisner P."/>
            <person name="Lance K."/>
            <person name="Lara M."/>
            <person name="Lee W."/>
            <person name="Lennon N."/>
            <person name="Letendre F."/>
            <person name="LeVine R."/>
            <person name="Lipovsky A."/>
            <person name="Liu X."/>
            <person name="Liu J."/>
            <person name="Liu S."/>
            <person name="Lokyitsang T."/>
            <person name="Lokyitsang Y."/>
            <person name="Lubonja R."/>
            <person name="Lui A."/>
            <person name="MacDonald P."/>
            <person name="Magnisalis V."/>
            <person name="Maru K."/>
            <person name="Matthews C."/>
            <person name="McCusker W."/>
            <person name="McDonough S."/>
            <person name="Mehta T."/>
            <person name="Meldrim J."/>
            <person name="Meneus L."/>
            <person name="Mihai O."/>
            <person name="Mihalev A."/>
            <person name="Mihova T."/>
            <person name="Mittelman R."/>
            <person name="Mlenga V."/>
            <person name="Montmayeur A."/>
            <person name="Mulrain L."/>
            <person name="Navidi A."/>
            <person name="Naylor J."/>
            <person name="Negash T."/>
            <person name="Nguyen T."/>
            <person name="Nguyen N."/>
            <person name="Nicol R."/>
            <person name="Norbu C."/>
            <person name="Norbu N."/>
            <person name="Novod N."/>
            <person name="O'Neill B."/>
            <person name="Osman S."/>
            <person name="Markiewicz E."/>
            <person name="Oyono O.L."/>
            <person name="Patti C."/>
            <person name="Phunkhang P."/>
            <person name="Pierre F."/>
            <person name="Priest M."/>
            <person name="Raghuraman S."/>
            <person name="Rege F."/>
            <person name="Reyes R."/>
            <person name="Rise C."/>
            <person name="Rogov P."/>
            <person name="Ross K."/>
            <person name="Ryan E."/>
            <person name="Settipalli S."/>
            <person name="Shea T."/>
            <person name="Sherpa N."/>
            <person name="Shi L."/>
            <person name="Shih D."/>
            <person name="Sparrow T."/>
            <person name="Spaulding J."/>
            <person name="Stalker J."/>
            <person name="Stange-Thomann N."/>
            <person name="Stavropoulos S."/>
            <person name="Stone C."/>
            <person name="Strader C."/>
            <person name="Tesfaye S."/>
            <person name="Thomson T."/>
            <person name="Thoulutsang Y."/>
            <person name="Thoulutsang D."/>
            <person name="Topham K."/>
            <person name="Topping I."/>
            <person name="Tsamla T."/>
            <person name="Vassiliev H."/>
            <person name="Vo A."/>
            <person name="Wangchuk T."/>
            <person name="Wangdi T."/>
            <person name="Weiand M."/>
            <person name="Wilkinson J."/>
            <person name="Wilson A."/>
            <person name="Yadav S."/>
            <person name="Young G."/>
            <person name="Yu Q."/>
            <person name="Zembek L."/>
            <person name="Zhong D."/>
            <person name="Zimmer A."/>
            <person name="Zwirko Z."/>
            <person name="Jaffe D.B."/>
            <person name="Alvarez P."/>
            <person name="Brockman W."/>
            <person name="Butler J."/>
            <person name="Chin C."/>
            <person name="Gnerre S."/>
            <person name="Grabherr M."/>
            <person name="Kleber M."/>
            <person name="Mauceli E."/>
            <person name="MacCallum I."/>
        </authorList>
    </citation>
    <scope>NUCLEOTIDE SEQUENCE [LARGE SCALE GENOMIC DNA]</scope>
    <source>
        <strain evidence="1 2">TSC#14021-0224.01</strain>
    </source>
</reference>
<dbReference type="AlphaFoldDB" id="B3NY25"/>
<protein>
    <submittedName>
        <fullName evidence="1">Uncharacterized protein</fullName>
    </submittedName>
</protein>